<dbReference type="GO" id="GO:0004089">
    <property type="term" value="F:carbonate dehydratase activity"/>
    <property type="evidence" value="ECO:0007669"/>
    <property type="project" value="UniProtKB-EC"/>
</dbReference>
<feature type="signal peptide" evidence="8">
    <location>
        <begin position="1"/>
        <end position="22"/>
    </location>
</feature>
<dbReference type="InterPro" id="IPR015892">
    <property type="entry name" value="Carbonic_anhydrase_CS"/>
</dbReference>
<evidence type="ECO:0000256" key="7">
    <source>
        <dbReference type="PIRSR" id="PIRSR601765-1"/>
    </source>
</evidence>
<dbReference type="InterPro" id="IPR036874">
    <property type="entry name" value="Carbonic_anhydrase_sf"/>
</dbReference>
<dbReference type="GO" id="GO:0015976">
    <property type="term" value="P:carbon utilization"/>
    <property type="evidence" value="ECO:0007669"/>
    <property type="project" value="InterPro"/>
</dbReference>
<reference evidence="9 10" key="1">
    <citation type="submission" date="2019-11" db="EMBL/GenBank/DDBJ databases">
        <title>Pedobacter petrophilus genome.</title>
        <authorList>
            <person name="Feldbauer M.J."/>
            <person name="Newman J.D."/>
        </authorList>
    </citation>
    <scope>NUCLEOTIDE SEQUENCE [LARGE SCALE GENOMIC DNA]</scope>
    <source>
        <strain evidence="9 10">LMG 29686</strain>
    </source>
</reference>
<dbReference type="EC" id="4.2.1.1" evidence="2"/>
<dbReference type="CDD" id="cd03378">
    <property type="entry name" value="beta_CA_cladeC"/>
    <property type="match status" value="1"/>
</dbReference>
<comment type="similarity">
    <text evidence="1">Belongs to the beta-class carbonic anhydrase family.</text>
</comment>
<dbReference type="SUPFAM" id="SSF53056">
    <property type="entry name" value="beta-carbonic anhydrase, cab"/>
    <property type="match status" value="1"/>
</dbReference>
<sequence length="271" mass="29882">MKSKSIALVCIAIFACANVAFSQKISGSKKQEIIRSKNDLKYSSPKWRKENYIVNRDSAFANPYYAIQKLQGGNRRFVEGRSIYPRQDAALIKKLAEGQSPFALIVGCSDSRVSAEILFDQGFGDLFVTRTAGQVMTDASYGTIEYADLMLKTKLIVVLGHTNCGAVKAAVEHPDNLPGHISQLIHSIKRAADTAAVMKGNVLDNAIRLNVINQVEELRNLDPVLKKNYNDGKILIIGAVYDLQNGKVSYLDETLKNLPKSTYSQRKIAGL</sequence>
<keyword evidence="5" id="KW-0456">Lyase</keyword>
<dbReference type="RefSeq" id="WP_154279851.1">
    <property type="nucleotide sequence ID" value="NZ_JBHUJQ010000001.1"/>
</dbReference>
<keyword evidence="10" id="KW-1185">Reference proteome</keyword>
<dbReference type="PANTHER" id="PTHR11002">
    <property type="entry name" value="CARBONIC ANHYDRASE"/>
    <property type="match status" value="1"/>
</dbReference>
<dbReference type="PROSITE" id="PS00704">
    <property type="entry name" value="PROK_CO2_ANHYDRASE_1"/>
    <property type="match status" value="1"/>
</dbReference>
<dbReference type="Proteomes" id="UP000487757">
    <property type="component" value="Unassembled WGS sequence"/>
</dbReference>
<evidence type="ECO:0000256" key="4">
    <source>
        <dbReference type="ARBA" id="ARBA00022833"/>
    </source>
</evidence>
<evidence type="ECO:0000256" key="1">
    <source>
        <dbReference type="ARBA" id="ARBA00006217"/>
    </source>
</evidence>
<gene>
    <name evidence="9" type="ORF">GJU39_06295</name>
</gene>
<dbReference type="EMBL" id="WKKH01000007">
    <property type="protein sequence ID" value="MRX75693.1"/>
    <property type="molecule type" value="Genomic_DNA"/>
</dbReference>
<evidence type="ECO:0000256" key="2">
    <source>
        <dbReference type="ARBA" id="ARBA00012925"/>
    </source>
</evidence>
<evidence type="ECO:0000256" key="6">
    <source>
        <dbReference type="ARBA" id="ARBA00048348"/>
    </source>
</evidence>
<dbReference type="PANTHER" id="PTHR11002:SF76">
    <property type="entry name" value="CARBONIC ANHYDRASE"/>
    <property type="match status" value="1"/>
</dbReference>
<organism evidence="9 10">
    <name type="scientific">Pedobacter petrophilus</name>
    <dbReference type="NCBI Taxonomy" id="1908241"/>
    <lineage>
        <taxon>Bacteria</taxon>
        <taxon>Pseudomonadati</taxon>
        <taxon>Bacteroidota</taxon>
        <taxon>Sphingobacteriia</taxon>
        <taxon>Sphingobacteriales</taxon>
        <taxon>Sphingobacteriaceae</taxon>
        <taxon>Pedobacter</taxon>
    </lineage>
</organism>
<keyword evidence="4 7" id="KW-0862">Zinc</keyword>
<name>A0A7K0FVS4_9SPHI</name>
<dbReference type="Gene3D" id="3.40.1050.10">
    <property type="entry name" value="Carbonic anhydrase"/>
    <property type="match status" value="1"/>
</dbReference>
<feature type="binding site" evidence="7">
    <location>
        <position position="164"/>
    </location>
    <ligand>
        <name>Zn(2+)</name>
        <dbReference type="ChEBI" id="CHEBI:29105"/>
    </ligand>
</feature>
<dbReference type="SMART" id="SM00947">
    <property type="entry name" value="Pro_CA"/>
    <property type="match status" value="1"/>
</dbReference>
<dbReference type="PROSITE" id="PS51257">
    <property type="entry name" value="PROKAR_LIPOPROTEIN"/>
    <property type="match status" value="1"/>
</dbReference>
<dbReference type="GO" id="GO:0008270">
    <property type="term" value="F:zinc ion binding"/>
    <property type="evidence" value="ECO:0007669"/>
    <property type="project" value="InterPro"/>
</dbReference>
<dbReference type="Pfam" id="PF00484">
    <property type="entry name" value="Pro_CA"/>
    <property type="match status" value="1"/>
</dbReference>
<comment type="catalytic activity">
    <reaction evidence="6">
        <text>hydrogencarbonate + H(+) = CO2 + H2O</text>
        <dbReference type="Rhea" id="RHEA:10748"/>
        <dbReference type="ChEBI" id="CHEBI:15377"/>
        <dbReference type="ChEBI" id="CHEBI:15378"/>
        <dbReference type="ChEBI" id="CHEBI:16526"/>
        <dbReference type="ChEBI" id="CHEBI:17544"/>
        <dbReference type="EC" id="4.2.1.1"/>
    </reaction>
</comment>
<proteinExistence type="inferred from homology"/>
<feature type="chain" id="PRO_5029776755" description="carbonic anhydrase" evidence="8">
    <location>
        <begin position="23"/>
        <end position="271"/>
    </location>
</feature>
<comment type="cofactor">
    <cofactor evidence="7">
        <name>Zn(2+)</name>
        <dbReference type="ChEBI" id="CHEBI:29105"/>
    </cofactor>
    <text evidence="7">Binds 1 zinc ion per subunit.</text>
</comment>
<keyword evidence="8" id="KW-0732">Signal</keyword>
<feature type="binding site" evidence="7">
    <location>
        <position position="110"/>
    </location>
    <ligand>
        <name>Zn(2+)</name>
        <dbReference type="ChEBI" id="CHEBI:29105"/>
    </ligand>
</feature>
<evidence type="ECO:0000256" key="3">
    <source>
        <dbReference type="ARBA" id="ARBA00022723"/>
    </source>
</evidence>
<evidence type="ECO:0000313" key="9">
    <source>
        <dbReference type="EMBL" id="MRX75693.1"/>
    </source>
</evidence>
<dbReference type="InterPro" id="IPR001765">
    <property type="entry name" value="Carbonic_anhydrase"/>
</dbReference>
<keyword evidence="3 7" id="KW-0479">Metal-binding</keyword>
<feature type="binding site" evidence="7">
    <location>
        <position position="108"/>
    </location>
    <ligand>
        <name>Zn(2+)</name>
        <dbReference type="ChEBI" id="CHEBI:29105"/>
    </ligand>
</feature>
<dbReference type="OrthoDB" id="9797527at2"/>
<accession>A0A7K0FVS4</accession>
<dbReference type="AlphaFoldDB" id="A0A7K0FVS4"/>
<evidence type="ECO:0000256" key="5">
    <source>
        <dbReference type="ARBA" id="ARBA00023239"/>
    </source>
</evidence>
<evidence type="ECO:0000313" key="10">
    <source>
        <dbReference type="Proteomes" id="UP000487757"/>
    </source>
</evidence>
<feature type="binding site" evidence="7">
    <location>
        <position position="161"/>
    </location>
    <ligand>
        <name>Zn(2+)</name>
        <dbReference type="ChEBI" id="CHEBI:29105"/>
    </ligand>
</feature>
<protein>
    <recommendedName>
        <fullName evidence="2">carbonic anhydrase</fullName>
        <ecNumber evidence="2">4.2.1.1</ecNumber>
    </recommendedName>
</protein>
<comment type="caution">
    <text evidence="9">The sequence shown here is derived from an EMBL/GenBank/DDBJ whole genome shotgun (WGS) entry which is preliminary data.</text>
</comment>
<evidence type="ECO:0000256" key="8">
    <source>
        <dbReference type="SAM" id="SignalP"/>
    </source>
</evidence>